<dbReference type="EMBL" id="SMBT01000011">
    <property type="protein sequence ID" value="TCU83718.1"/>
    <property type="molecule type" value="Genomic_DNA"/>
</dbReference>
<proteinExistence type="predicted"/>
<dbReference type="Pfam" id="PF13946">
    <property type="entry name" value="DUF4214"/>
    <property type="match status" value="1"/>
</dbReference>
<keyword evidence="3" id="KW-0808">Transferase</keyword>
<protein>
    <submittedName>
        <fullName evidence="3">SAM-dependent methyltransferase</fullName>
    </submittedName>
    <submittedName>
        <fullName evidence="2">Uncharacterized protein conserved in bacteria</fullName>
    </submittedName>
</protein>
<feature type="domain" description="DUF4214" evidence="1">
    <location>
        <begin position="181"/>
        <end position="231"/>
    </location>
</feature>
<gene>
    <name evidence="3" type="ORF">EV682_11181</name>
    <name evidence="2" type="ORF">NCTC11159_02853</name>
</gene>
<dbReference type="GO" id="GO:0032259">
    <property type="term" value="P:methylation"/>
    <property type="evidence" value="ECO:0007669"/>
    <property type="project" value="UniProtKB-KW"/>
</dbReference>
<dbReference type="InterPro" id="IPR029063">
    <property type="entry name" value="SAM-dependent_MTases_sf"/>
</dbReference>
<sequence length="239" mass="27443">MDFEYQNYPKKINIGCGYDLKRGYLNIDLNEYHQPDLVADCTQLKCLPSAYYEYILANDILEHIPRLKTSTTLREWNRLLAHGGILELQIPDVIGLLNLLKKPENQTLAKHEELLRCLFGTQCYNGDFHFIGFTEITIKNALNEAGFTIKSLNSVDDWLFNVKAVKTGKPLHDGLIDIQEDDDFLFAAFMHLLKRKPDSGGFDHYKAQLSKGMEREAIVENIKGSQEYIQLNKTTQTQI</sequence>
<dbReference type="RefSeq" id="WP_115227951.1">
    <property type="nucleotide sequence ID" value="NZ_CAWOLO010000011.1"/>
</dbReference>
<dbReference type="EMBL" id="UGHR01000001">
    <property type="protein sequence ID" value="STQ91774.1"/>
    <property type="molecule type" value="Genomic_DNA"/>
</dbReference>
<dbReference type="InterPro" id="IPR025282">
    <property type="entry name" value="DUF4214"/>
</dbReference>
<dbReference type="Proteomes" id="UP000255108">
    <property type="component" value="Unassembled WGS sequence"/>
</dbReference>
<dbReference type="Proteomes" id="UP000295794">
    <property type="component" value="Unassembled WGS sequence"/>
</dbReference>
<reference evidence="3 5" key="2">
    <citation type="submission" date="2019-03" db="EMBL/GenBank/DDBJ databases">
        <title>Genomic Encyclopedia of Type Strains, Phase IV (KMG-IV): sequencing the most valuable type-strain genomes for metagenomic binning, comparative biology and taxonomic classification.</title>
        <authorList>
            <person name="Goeker M."/>
        </authorList>
    </citation>
    <scope>NUCLEOTIDE SEQUENCE [LARGE SCALE GENOMIC DNA]</scope>
    <source>
        <strain evidence="3 5">DSM 3764</strain>
    </source>
</reference>
<evidence type="ECO:0000313" key="2">
    <source>
        <dbReference type="EMBL" id="STQ91774.1"/>
    </source>
</evidence>
<accession>A0A377Q925</accession>
<keyword evidence="3" id="KW-0489">Methyltransferase</keyword>
<name>A0A377Q925_9NEIS</name>
<keyword evidence="5" id="KW-1185">Reference proteome</keyword>
<evidence type="ECO:0000313" key="5">
    <source>
        <dbReference type="Proteomes" id="UP000295794"/>
    </source>
</evidence>
<dbReference type="OrthoDB" id="9816564at2"/>
<evidence type="ECO:0000313" key="4">
    <source>
        <dbReference type="Proteomes" id="UP000255108"/>
    </source>
</evidence>
<dbReference type="SUPFAM" id="SSF53335">
    <property type="entry name" value="S-adenosyl-L-methionine-dependent methyltransferases"/>
    <property type="match status" value="1"/>
</dbReference>
<organism evidence="2 4">
    <name type="scientific">Iodobacter fluviatilis</name>
    <dbReference type="NCBI Taxonomy" id="537"/>
    <lineage>
        <taxon>Bacteria</taxon>
        <taxon>Pseudomonadati</taxon>
        <taxon>Pseudomonadota</taxon>
        <taxon>Betaproteobacteria</taxon>
        <taxon>Neisseriales</taxon>
        <taxon>Chitinibacteraceae</taxon>
        <taxon>Iodobacter</taxon>
    </lineage>
</organism>
<evidence type="ECO:0000313" key="3">
    <source>
        <dbReference type="EMBL" id="TCU83718.1"/>
    </source>
</evidence>
<reference evidence="2 4" key="1">
    <citation type="submission" date="2018-06" db="EMBL/GenBank/DDBJ databases">
        <authorList>
            <consortium name="Pathogen Informatics"/>
            <person name="Doyle S."/>
        </authorList>
    </citation>
    <scope>NUCLEOTIDE SEQUENCE [LARGE SCALE GENOMIC DNA]</scope>
    <source>
        <strain evidence="2 4">NCTC11159</strain>
    </source>
</reference>
<dbReference type="Gene3D" id="3.40.50.150">
    <property type="entry name" value="Vaccinia Virus protein VP39"/>
    <property type="match status" value="1"/>
</dbReference>
<evidence type="ECO:0000259" key="1">
    <source>
        <dbReference type="Pfam" id="PF13946"/>
    </source>
</evidence>
<dbReference type="GO" id="GO:0008168">
    <property type="term" value="F:methyltransferase activity"/>
    <property type="evidence" value="ECO:0007669"/>
    <property type="project" value="UniProtKB-KW"/>
</dbReference>
<dbReference type="AlphaFoldDB" id="A0A377Q925"/>